<keyword evidence="2" id="KW-1185">Reference proteome</keyword>
<evidence type="ECO:0000313" key="1">
    <source>
        <dbReference type="EMBL" id="RWX57243.1"/>
    </source>
</evidence>
<comment type="caution">
    <text evidence="1">The sequence shown here is derived from an EMBL/GenBank/DDBJ whole genome shotgun (WGS) entry which is preliminary data.</text>
</comment>
<dbReference type="EMBL" id="RJLM01000001">
    <property type="protein sequence ID" value="RWX57243.1"/>
    <property type="molecule type" value="Genomic_DNA"/>
</dbReference>
<reference evidence="1 2" key="1">
    <citation type="submission" date="2018-11" db="EMBL/GenBank/DDBJ databases">
        <title>Photobacterium sp. BEI247 sp. nov., a marine bacterium isolated from Yongle Blue Hole in the South China Sea.</title>
        <authorList>
            <person name="Wang X."/>
        </authorList>
    </citation>
    <scope>NUCLEOTIDE SEQUENCE [LARGE SCALE GENOMIC DNA]</scope>
    <source>
        <strain evidence="2">BEI247</strain>
    </source>
</reference>
<proteinExistence type="predicted"/>
<dbReference type="AlphaFoldDB" id="A0A3S3T1U4"/>
<accession>A0A3S3T1U4</accession>
<dbReference type="OrthoDB" id="5811240at2"/>
<name>A0A3S3T1U4_9GAMM</name>
<dbReference type="Proteomes" id="UP000287563">
    <property type="component" value="Unassembled WGS sequence"/>
</dbReference>
<protein>
    <submittedName>
        <fullName evidence="1">Uncharacterized protein</fullName>
    </submittedName>
</protein>
<dbReference type="RefSeq" id="WP_128782551.1">
    <property type="nucleotide sequence ID" value="NZ_JAKJSG010000073.1"/>
</dbReference>
<evidence type="ECO:0000313" key="2">
    <source>
        <dbReference type="Proteomes" id="UP000287563"/>
    </source>
</evidence>
<gene>
    <name evidence="1" type="ORF">EDI28_04210</name>
</gene>
<sequence length="315" mass="36090">MPIDIEFECLRIGEDTDHNVVLGLDPLKRLQAQLVEVDTNKNFLSLPIIPYSNEDYFQRLSTVLEIALTGHEVDWQSAPVLILLPEQEGLDDEYYQRLFSNLCQAAPALTFHSECYLFPYGNNALIFAWRHLEHLLHEQKAPYVWILAIDSDPRLSQRLSVNEQNNDAWLPSGIAAESVILVKVSISGSGLIRNWFTHEVQNKDIAKNNVIESVFERYSKEYAKGVQQFYAPYNGNSERVKEWANAYHLLYPFVGTRTQVVMTGAVTGELGACSGLYNLLHLYTRYQRGDYLHSTLQLEISKKQYRGAASYAWHQ</sequence>
<organism evidence="1 2">
    <name type="scientific">Photobacterium chitinilyticum</name>
    <dbReference type="NCBI Taxonomy" id="2485123"/>
    <lineage>
        <taxon>Bacteria</taxon>
        <taxon>Pseudomonadati</taxon>
        <taxon>Pseudomonadota</taxon>
        <taxon>Gammaproteobacteria</taxon>
        <taxon>Vibrionales</taxon>
        <taxon>Vibrionaceae</taxon>
        <taxon>Photobacterium</taxon>
    </lineage>
</organism>